<name>A0A6N2AHS2_SOLCI</name>
<reference evidence="1" key="1">
    <citation type="submission" date="2019-05" db="EMBL/GenBank/DDBJ databases">
        <title>The de novo reference genome and transcriptome assemblies of the wild tomato species Solanum chilense.</title>
        <authorList>
            <person name="Stam R."/>
            <person name="Nosenko T."/>
            <person name="Hoerger A.C."/>
            <person name="Stephan W."/>
            <person name="Seidel M.A."/>
            <person name="Kuhn J.M.M."/>
            <person name="Haberer G."/>
            <person name="Tellier A."/>
        </authorList>
    </citation>
    <scope>NUCLEOTIDE SEQUENCE</scope>
    <source>
        <tissue evidence="1">Mature leaves</tissue>
    </source>
</reference>
<evidence type="ECO:0000313" key="1">
    <source>
        <dbReference type="EMBL" id="TMW82017.1"/>
    </source>
</evidence>
<dbReference type="AlphaFoldDB" id="A0A6N2AHS2"/>
<accession>A0A6N2AHS2</accession>
<protein>
    <submittedName>
        <fullName evidence="1">Uncharacterized protein</fullName>
    </submittedName>
</protein>
<sequence>MTVAWHPELTAKLIDVTCTKALSKRHMQRIGGRSVGDDAMDAFAECYPLRDSAAYQYKTSPAFSKTVDDDDLISDEEMDLEEENDALDVANAIRMFDRGDNEL</sequence>
<proteinExistence type="predicted"/>
<dbReference type="EMBL" id="RXGB01020248">
    <property type="protein sequence ID" value="TMW82017.1"/>
    <property type="molecule type" value="Genomic_DNA"/>
</dbReference>
<comment type="caution">
    <text evidence="1">The sequence shown here is derived from an EMBL/GenBank/DDBJ whole genome shotgun (WGS) entry which is preliminary data.</text>
</comment>
<organism evidence="1">
    <name type="scientific">Solanum chilense</name>
    <name type="common">Tomato</name>
    <name type="synonym">Lycopersicon chilense</name>
    <dbReference type="NCBI Taxonomy" id="4083"/>
    <lineage>
        <taxon>Eukaryota</taxon>
        <taxon>Viridiplantae</taxon>
        <taxon>Streptophyta</taxon>
        <taxon>Embryophyta</taxon>
        <taxon>Tracheophyta</taxon>
        <taxon>Spermatophyta</taxon>
        <taxon>Magnoliopsida</taxon>
        <taxon>eudicotyledons</taxon>
        <taxon>Gunneridae</taxon>
        <taxon>Pentapetalae</taxon>
        <taxon>asterids</taxon>
        <taxon>lamiids</taxon>
        <taxon>Solanales</taxon>
        <taxon>Solanaceae</taxon>
        <taxon>Solanoideae</taxon>
        <taxon>Solaneae</taxon>
        <taxon>Solanum</taxon>
        <taxon>Solanum subgen. Lycopersicon</taxon>
    </lineage>
</organism>
<gene>
    <name evidence="1" type="ORF">EJD97_007038</name>
</gene>